<protein>
    <submittedName>
        <fullName evidence="7">Transcription initiation at TATA-containing promoter protein</fullName>
    </submittedName>
</protein>
<dbReference type="Gene3D" id="1.20.1270.220">
    <property type="match status" value="1"/>
</dbReference>
<dbReference type="PANTHER" id="PTHR22880:SF225">
    <property type="entry name" value="BROMODOMAIN-CONTAINING PROTEIN BET-1-RELATED"/>
    <property type="match status" value="1"/>
</dbReference>
<sequence>MAVMSPQLSASNHSHDQKPEAVAPALAEADNAASQGTMAMDLDVHGTIKQDESTSAPLPDFAPSSPKDELNSNGVRASFVNGNASAQKINAPPSPPIPTPPLHQADSTQELSDLHITSPAAGAPTASFHGNGQTAVGSGEKVEGENGDERKNGVLHRKLKSTSAATDVSMTSDHSMIDAPAVKTSREREEDDNEGPPLKRAKTEEMDTSSSFGAPLYNSTDPITSAQLKWILGVVRSLRRTKDARPFSMPVDAEKLNVPTYYEIVKNPMDLQTMEKKLHNTEYKSPKSVLDDFSLILSNCILFNGVEHPVTEMSKSMQGAWERQMKGFPPSNAPEAEKPRPSKKKGGSQRPSSAANSAAKAPKSTQTKKEPKTVAQSPIAASPTFGLQPSGIPQIRRDSTAGDGRPKREIHPPAPKDLPYSDVKPRRKKNASELKFCDMVCKELSKKIHEAYAFPFYTPVDPVALNIPDYFKIIKKPMDLSTIQSKLKTNQYETGHDFEQDIRLMFRNCYKFNPPNQAVHQMGKRLEGIFDQKWAEKGKYTRENPGSHSPVSASPPPEEQEDEMSEEEGNQPDIAALEQQLEMMKDQISSLKKGQKKKTPPVSSNSKSKNKSGSSRKNSTVVPLPPPSKGKKKGGKNQKDVPYISLEQKTELSERINFLPHGKMAYALNMIKQNMPDLDNGAGDEIELDIDELDSQTLQRLYTYVSKHAPPLETKYVPPPPPPRPVPEQKTKTKTTSKPKKNKPMSAVEQEAMIKDLQARLQNFDNPTPQPSAPAALDNADSDSSDDDESSGSESEEE</sequence>
<name>A0ABR3GY43_9PEZI</name>
<feature type="compositionally biased region" description="Low complexity" evidence="4">
    <location>
        <begin position="351"/>
        <end position="364"/>
    </location>
</feature>
<feature type="compositionally biased region" description="Acidic residues" evidence="4">
    <location>
        <begin position="558"/>
        <end position="570"/>
    </location>
</feature>
<feature type="region of interest" description="Disordered" evidence="4">
    <location>
        <begin position="588"/>
        <end position="644"/>
    </location>
</feature>
<reference evidence="7 8" key="1">
    <citation type="submission" date="2024-02" db="EMBL/GenBank/DDBJ databases">
        <title>Discinaceae phylogenomics.</title>
        <authorList>
            <person name="Dirks A.C."/>
            <person name="James T.Y."/>
        </authorList>
    </citation>
    <scope>NUCLEOTIDE SEQUENCE [LARGE SCALE GENOMIC DNA]</scope>
    <source>
        <strain evidence="7 8">ACD0624</strain>
    </source>
</reference>
<feature type="compositionally biased region" description="Polar residues" evidence="4">
    <location>
        <begin position="161"/>
        <end position="174"/>
    </location>
</feature>
<feature type="compositionally biased region" description="Basic and acidic residues" evidence="4">
    <location>
        <begin position="140"/>
        <end position="152"/>
    </location>
</feature>
<dbReference type="InterPro" id="IPR027353">
    <property type="entry name" value="NET_dom"/>
</dbReference>
<feature type="domain" description="NET" evidence="6">
    <location>
        <begin position="634"/>
        <end position="716"/>
    </location>
</feature>
<feature type="compositionally biased region" description="Polar residues" evidence="4">
    <location>
        <begin position="1"/>
        <end position="12"/>
    </location>
</feature>
<accession>A0ABR3GY43</accession>
<dbReference type="InterPro" id="IPR001487">
    <property type="entry name" value="Bromodomain"/>
</dbReference>
<dbReference type="EMBL" id="JBBBZM010000003">
    <property type="protein sequence ID" value="KAL0640511.1"/>
    <property type="molecule type" value="Genomic_DNA"/>
</dbReference>
<dbReference type="InterPro" id="IPR043509">
    <property type="entry name" value="Bromo_Brdt_II"/>
</dbReference>
<evidence type="ECO:0000256" key="3">
    <source>
        <dbReference type="PROSITE-ProRule" id="PRU00035"/>
    </source>
</evidence>
<evidence type="ECO:0000256" key="1">
    <source>
        <dbReference type="ARBA" id="ARBA00022737"/>
    </source>
</evidence>
<dbReference type="SMART" id="SM00297">
    <property type="entry name" value="BROMO"/>
    <property type="match status" value="2"/>
</dbReference>
<keyword evidence="2 3" id="KW-0103">Bromodomain</keyword>
<feature type="domain" description="Bromo" evidence="5">
    <location>
        <begin position="239"/>
        <end position="311"/>
    </location>
</feature>
<dbReference type="SUPFAM" id="SSF47370">
    <property type="entry name" value="Bromodomain"/>
    <property type="match status" value="2"/>
</dbReference>
<organism evidence="7 8">
    <name type="scientific">Discina gigas</name>
    <dbReference type="NCBI Taxonomy" id="1032678"/>
    <lineage>
        <taxon>Eukaryota</taxon>
        <taxon>Fungi</taxon>
        <taxon>Dikarya</taxon>
        <taxon>Ascomycota</taxon>
        <taxon>Pezizomycotina</taxon>
        <taxon>Pezizomycetes</taxon>
        <taxon>Pezizales</taxon>
        <taxon>Discinaceae</taxon>
        <taxon>Discina</taxon>
    </lineage>
</organism>
<dbReference type="PROSITE" id="PS51525">
    <property type="entry name" value="NET"/>
    <property type="match status" value="1"/>
</dbReference>
<feature type="compositionally biased region" description="Basic and acidic residues" evidence="4">
    <location>
        <begin position="42"/>
        <end position="52"/>
    </location>
</feature>
<evidence type="ECO:0000256" key="4">
    <source>
        <dbReference type="SAM" id="MobiDB-lite"/>
    </source>
</evidence>
<dbReference type="PROSITE" id="PS00633">
    <property type="entry name" value="BROMODOMAIN_1"/>
    <property type="match status" value="2"/>
</dbReference>
<feature type="region of interest" description="Disordered" evidence="4">
    <location>
        <begin position="1"/>
        <end position="215"/>
    </location>
</feature>
<dbReference type="InterPro" id="IPR018359">
    <property type="entry name" value="Bromodomain_CS"/>
</dbReference>
<dbReference type="PROSITE" id="PS50014">
    <property type="entry name" value="BROMODOMAIN_2"/>
    <property type="match status" value="2"/>
</dbReference>
<feature type="region of interest" description="Disordered" evidence="4">
    <location>
        <begin position="708"/>
        <end position="798"/>
    </location>
</feature>
<feature type="domain" description="Bromo" evidence="5">
    <location>
        <begin position="448"/>
        <end position="520"/>
    </location>
</feature>
<evidence type="ECO:0000256" key="2">
    <source>
        <dbReference type="ARBA" id="ARBA00023117"/>
    </source>
</evidence>
<proteinExistence type="predicted"/>
<feature type="compositionally biased region" description="Basic residues" evidence="4">
    <location>
        <begin position="732"/>
        <end position="743"/>
    </location>
</feature>
<dbReference type="Proteomes" id="UP001447188">
    <property type="component" value="Unassembled WGS sequence"/>
</dbReference>
<keyword evidence="8" id="KW-1185">Reference proteome</keyword>
<feature type="compositionally biased region" description="Pro residues" evidence="4">
    <location>
        <begin position="717"/>
        <end position="726"/>
    </location>
</feature>
<keyword evidence="1" id="KW-0677">Repeat</keyword>
<dbReference type="InterPro" id="IPR038336">
    <property type="entry name" value="NET_sf"/>
</dbReference>
<dbReference type="CDD" id="cd05498">
    <property type="entry name" value="Bromo_Brdt_II_like"/>
    <property type="match status" value="1"/>
</dbReference>
<evidence type="ECO:0000259" key="5">
    <source>
        <dbReference type="PROSITE" id="PS50014"/>
    </source>
</evidence>
<feature type="region of interest" description="Disordered" evidence="4">
    <location>
        <begin position="314"/>
        <end position="426"/>
    </location>
</feature>
<feature type="compositionally biased region" description="Acidic residues" evidence="4">
    <location>
        <begin position="780"/>
        <end position="798"/>
    </location>
</feature>
<dbReference type="InterPro" id="IPR036427">
    <property type="entry name" value="Bromodomain-like_sf"/>
</dbReference>
<dbReference type="Pfam" id="PF00439">
    <property type="entry name" value="Bromodomain"/>
    <property type="match status" value="2"/>
</dbReference>
<dbReference type="PRINTS" id="PR00503">
    <property type="entry name" value="BROMODOMAIN"/>
</dbReference>
<feature type="compositionally biased region" description="Basic and acidic residues" evidence="4">
    <location>
        <begin position="395"/>
        <end position="411"/>
    </location>
</feature>
<dbReference type="PANTHER" id="PTHR22880">
    <property type="entry name" value="FALZ-RELATED BROMODOMAIN-CONTAINING PROTEINS"/>
    <property type="match status" value="1"/>
</dbReference>
<feature type="region of interest" description="Disordered" evidence="4">
    <location>
        <begin position="540"/>
        <end position="570"/>
    </location>
</feature>
<feature type="compositionally biased region" description="Low complexity" evidence="4">
    <location>
        <begin position="600"/>
        <end position="619"/>
    </location>
</feature>
<comment type="caution">
    <text evidence="7">The sequence shown here is derived from an EMBL/GenBank/DDBJ whole genome shotgun (WGS) entry which is preliminary data.</text>
</comment>
<evidence type="ECO:0000259" key="6">
    <source>
        <dbReference type="PROSITE" id="PS51525"/>
    </source>
</evidence>
<evidence type="ECO:0000313" key="8">
    <source>
        <dbReference type="Proteomes" id="UP001447188"/>
    </source>
</evidence>
<evidence type="ECO:0000313" key="7">
    <source>
        <dbReference type="EMBL" id="KAL0640511.1"/>
    </source>
</evidence>
<dbReference type="Pfam" id="PF17035">
    <property type="entry name" value="BET"/>
    <property type="match status" value="1"/>
</dbReference>
<dbReference type="InterPro" id="IPR050935">
    <property type="entry name" value="Bromo_chromatin_reader"/>
</dbReference>
<feature type="compositionally biased region" description="Pro residues" evidence="4">
    <location>
        <begin position="92"/>
        <end position="101"/>
    </location>
</feature>
<feature type="compositionally biased region" description="Polar residues" evidence="4">
    <location>
        <begin position="71"/>
        <end position="88"/>
    </location>
</feature>
<gene>
    <name evidence="7" type="primary">BDF1</name>
    <name evidence="7" type="ORF">Q9L58_000482</name>
</gene>
<dbReference type="Gene3D" id="1.20.920.10">
    <property type="entry name" value="Bromodomain-like"/>
    <property type="match status" value="2"/>
</dbReference>